<proteinExistence type="predicted"/>
<evidence type="ECO:0000256" key="1">
    <source>
        <dbReference type="ARBA" id="ARBA00022741"/>
    </source>
</evidence>
<gene>
    <name evidence="4" type="ORF">MONBRDRAFT_7009</name>
</gene>
<dbReference type="KEGG" id="mbr:MONBRDRAFT_7009"/>
<dbReference type="RefSeq" id="XP_001744472.1">
    <property type="nucleotide sequence ID" value="XM_001744420.1"/>
</dbReference>
<evidence type="ECO:0000313" key="4">
    <source>
        <dbReference type="EMBL" id="EDQ90421.1"/>
    </source>
</evidence>
<feature type="domain" description="Orc1-like AAA ATPase" evidence="3">
    <location>
        <begin position="3"/>
        <end position="184"/>
    </location>
</feature>
<dbReference type="GeneID" id="5889799"/>
<keyword evidence="1" id="KW-0547">Nucleotide-binding</keyword>
<reference evidence="4 5" key="1">
    <citation type="journal article" date="2008" name="Nature">
        <title>The genome of the choanoflagellate Monosiga brevicollis and the origin of metazoans.</title>
        <authorList>
            <consortium name="JGI Sequencing"/>
            <person name="King N."/>
            <person name="Westbrook M.J."/>
            <person name="Young S.L."/>
            <person name="Kuo A."/>
            <person name="Abedin M."/>
            <person name="Chapman J."/>
            <person name="Fairclough S."/>
            <person name="Hellsten U."/>
            <person name="Isogai Y."/>
            <person name="Letunic I."/>
            <person name="Marr M."/>
            <person name="Pincus D."/>
            <person name="Putnam N."/>
            <person name="Rokas A."/>
            <person name="Wright K.J."/>
            <person name="Zuzow R."/>
            <person name="Dirks W."/>
            <person name="Good M."/>
            <person name="Goodstein D."/>
            <person name="Lemons D."/>
            <person name="Li W."/>
            <person name="Lyons J.B."/>
            <person name="Morris A."/>
            <person name="Nichols S."/>
            <person name="Richter D.J."/>
            <person name="Salamov A."/>
            <person name="Bork P."/>
            <person name="Lim W.A."/>
            <person name="Manning G."/>
            <person name="Miller W.T."/>
            <person name="McGinnis W."/>
            <person name="Shapiro H."/>
            <person name="Tjian R."/>
            <person name="Grigoriev I.V."/>
            <person name="Rokhsar D."/>
        </authorList>
    </citation>
    <scope>NUCLEOTIDE SEQUENCE [LARGE SCALE GENOMIC DNA]</scope>
    <source>
        <strain evidence="5">MX1 / ATCC 50154</strain>
    </source>
</reference>
<dbReference type="GO" id="GO:0005524">
    <property type="term" value="F:ATP binding"/>
    <property type="evidence" value="ECO:0007669"/>
    <property type="project" value="UniProtKB-KW"/>
</dbReference>
<evidence type="ECO:0000313" key="5">
    <source>
        <dbReference type="Proteomes" id="UP000001357"/>
    </source>
</evidence>
<keyword evidence="5" id="KW-1185">Reference proteome</keyword>
<accession>A9UVM5</accession>
<evidence type="ECO:0000256" key="2">
    <source>
        <dbReference type="ARBA" id="ARBA00022840"/>
    </source>
</evidence>
<dbReference type="Proteomes" id="UP000001357">
    <property type="component" value="Unassembled WGS sequence"/>
</dbReference>
<keyword evidence="2" id="KW-0067">ATP-binding</keyword>
<dbReference type="Gene3D" id="3.40.50.300">
    <property type="entry name" value="P-loop containing nucleotide triphosphate hydrolases"/>
    <property type="match status" value="1"/>
</dbReference>
<dbReference type="Pfam" id="PF13191">
    <property type="entry name" value="AAA_16"/>
    <property type="match status" value="1"/>
</dbReference>
<protein>
    <recommendedName>
        <fullName evidence="3">Orc1-like AAA ATPase domain-containing protein</fullName>
    </recommendedName>
</protein>
<name>A9UVM5_MONBE</name>
<dbReference type="SUPFAM" id="SSF52540">
    <property type="entry name" value="P-loop containing nucleoside triphosphate hydrolases"/>
    <property type="match status" value="1"/>
</dbReference>
<evidence type="ECO:0000259" key="3">
    <source>
        <dbReference type="Pfam" id="PF13191"/>
    </source>
</evidence>
<dbReference type="AlphaFoldDB" id="A9UVM5"/>
<dbReference type="PANTHER" id="PTHR16305:SF28">
    <property type="entry name" value="GUANYLATE CYCLASE DOMAIN-CONTAINING PROTEIN"/>
    <property type="match status" value="1"/>
</dbReference>
<dbReference type="InterPro" id="IPR041664">
    <property type="entry name" value="AAA_16"/>
</dbReference>
<dbReference type="PANTHER" id="PTHR16305">
    <property type="entry name" value="TESTICULAR SOLUBLE ADENYLYL CYCLASE"/>
    <property type="match status" value="1"/>
</dbReference>
<organism evidence="4 5">
    <name type="scientific">Monosiga brevicollis</name>
    <name type="common">Choanoflagellate</name>
    <dbReference type="NCBI Taxonomy" id="81824"/>
    <lineage>
        <taxon>Eukaryota</taxon>
        <taxon>Choanoflagellata</taxon>
        <taxon>Craspedida</taxon>
        <taxon>Salpingoecidae</taxon>
        <taxon>Monosiga</taxon>
    </lineage>
</organism>
<dbReference type="EMBL" id="CH991547">
    <property type="protein sequence ID" value="EDQ90421.1"/>
    <property type="molecule type" value="Genomic_DNA"/>
</dbReference>
<sequence>MALVGHEELSRRIDTFLNGARMGDASRHLVLRGGSGTGRTSLLAAVTQRWAHRLDVVSWVTKFGISRMPFAGLRQLLLFRNNQQSCSLPMSTPLGAPPSLARLVNACNTAQDATASGNAVMTDVGDADAARARKHSASLLIPPRAAYCDFAVTLLRNTVVLIDDFDQMDPDSRDVLLHLAATRAVLALVVTVLPHVPVLPPGIPSQLLATTELILRPLTTEQLGRLACCQLNLKVLPPTMHELLHTHGRGNPLFCVSILKLLQQAKAQHHFDQAGGDWLSLLHVGKPGASVALAAHQVLQQVHLGCLPAAAMHVLKCSAVVGPVFTAQDLIDLGHAGTSSAHKLFELLHVLQDAALIQALPGPASAATFAFCHASTRSFVLKQWPIILRQRLHAQVASLWESQLKAGVARGLLRPDDRLERLYRISDQWESAGQTQSMYMTWLSIAEEHFHDGDHYSGIKTLEALIAPESTLVQPLRRCVEVLLHNHAQAQ</sequence>
<dbReference type="InterPro" id="IPR027417">
    <property type="entry name" value="P-loop_NTPase"/>
</dbReference>
<dbReference type="InParanoid" id="A9UVM5"/>